<evidence type="ECO:0000313" key="2">
    <source>
        <dbReference type="Proteomes" id="UP001501411"/>
    </source>
</evidence>
<evidence type="ECO:0000313" key="1">
    <source>
        <dbReference type="EMBL" id="GAA4793108.1"/>
    </source>
</evidence>
<dbReference type="Gene3D" id="1.20.910.10">
    <property type="entry name" value="Heme oxygenase-like"/>
    <property type="match status" value="1"/>
</dbReference>
<proteinExistence type="predicted"/>
<dbReference type="Pfam" id="PF11251">
    <property type="entry name" value="DUF3050"/>
    <property type="match status" value="1"/>
</dbReference>
<dbReference type="Proteomes" id="UP001501411">
    <property type="component" value="Unassembled WGS sequence"/>
</dbReference>
<protein>
    <submittedName>
        <fullName evidence="1">DUF3050 domain-containing protein</fullName>
    </submittedName>
</protein>
<accession>A0ABP9BB38</accession>
<organism evidence="1 2">
    <name type="scientific">Olivibacter ginsenosidimutans</name>
    <dbReference type="NCBI Taxonomy" id="1176537"/>
    <lineage>
        <taxon>Bacteria</taxon>
        <taxon>Pseudomonadati</taxon>
        <taxon>Bacteroidota</taxon>
        <taxon>Sphingobacteriia</taxon>
        <taxon>Sphingobacteriales</taxon>
        <taxon>Sphingobacteriaceae</taxon>
        <taxon>Olivibacter</taxon>
    </lineage>
</organism>
<reference evidence="2" key="1">
    <citation type="journal article" date="2019" name="Int. J. Syst. Evol. Microbiol.">
        <title>The Global Catalogue of Microorganisms (GCM) 10K type strain sequencing project: providing services to taxonomists for standard genome sequencing and annotation.</title>
        <authorList>
            <consortium name="The Broad Institute Genomics Platform"/>
            <consortium name="The Broad Institute Genome Sequencing Center for Infectious Disease"/>
            <person name="Wu L."/>
            <person name="Ma J."/>
        </authorList>
    </citation>
    <scope>NUCLEOTIDE SEQUENCE [LARGE SCALE GENOMIC DNA]</scope>
    <source>
        <strain evidence="2">JCM 18200</strain>
    </source>
</reference>
<sequence>MFYMIVQSSAIAALEATIHPYKQQIINHPVYEAIHTIDDLRIFMEHHIFAVWDFMSLLKSLQQQLTCTRVPWFPTGDPDIRYLINEIVTGEESDIDPNGHRKSHYELYLEAMLQCGADLSAIQDFLHFLLQGKSIQESLVAVNTAYAIKDFVAGTFQVITEEPIHSQAAVFTFSREDLIPSMFITMVNDLAKQFPDNISLFNYYLERHIEVDGDHHRHLALQMTAKLCGDDLAYWKTAENAIIKALKLRI</sequence>
<name>A0ABP9BB38_9SPHI</name>
<gene>
    <name evidence="1" type="ORF">GCM10023231_21630</name>
</gene>
<dbReference type="EMBL" id="BAABIQ010000033">
    <property type="protein sequence ID" value="GAA4793108.1"/>
    <property type="molecule type" value="Genomic_DNA"/>
</dbReference>
<comment type="caution">
    <text evidence="1">The sequence shown here is derived from an EMBL/GenBank/DDBJ whole genome shotgun (WGS) entry which is preliminary data.</text>
</comment>
<keyword evidence="2" id="KW-1185">Reference proteome</keyword>
<dbReference type="InterPro" id="IPR016084">
    <property type="entry name" value="Haem_Oase-like_multi-hlx"/>
</dbReference>
<dbReference type="InterPro" id="IPR024423">
    <property type="entry name" value="DUF3050"/>
</dbReference>